<dbReference type="Pfam" id="PF17420">
    <property type="entry name" value="GP17"/>
    <property type="match status" value="1"/>
</dbReference>
<dbReference type="Proteomes" id="UP000323225">
    <property type="component" value="Unassembled WGS sequence"/>
</dbReference>
<protein>
    <submittedName>
        <fullName evidence="1">Uncharacterized protein</fullName>
    </submittedName>
</protein>
<accession>A0A5Q6PD34</accession>
<organism evidence="1 2">
    <name type="scientific">Vibrio cholerae</name>
    <dbReference type="NCBI Taxonomy" id="666"/>
    <lineage>
        <taxon>Bacteria</taxon>
        <taxon>Pseudomonadati</taxon>
        <taxon>Pseudomonadota</taxon>
        <taxon>Gammaproteobacteria</taxon>
        <taxon>Vibrionales</taxon>
        <taxon>Vibrionaceae</taxon>
        <taxon>Vibrio</taxon>
    </lineage>
</organism>
<dbReference type="EMBL" id="VUAA01000038">
    <property type="protein sequence ID" value="KAA1252788.1"/>
    <property type="molecule type" value="Genomic_DNA"/>
</dbReference>
<evidence type="ECO:0000313" key="2">
    <source>
        <dbReference type="Proteomes" id="UP000323225"/>
    </source>
</evidence>
<name>A0A5Q6PD34_VIBCL</name>
<sequence>MKTKYRPHLINANKPFEFTPSKGNQVRSALLLVLFQNFLAIENHSLAPYKSRLEFCGENNQLHPNHQSYVNSVNSHAYSGLFEQSPDNLQECSDAKKFGLRLAYFPQVPCKPFYFPVKDIKEAVEFYNLLVRYDEFLLTECDSMRVDYSNIFELEMLDPQDGDWCSWYLDSDEEYFDDFRQYLDHIEENEAA</sequence>
<comment type="caution">
    <text evidence="1">The sequence shown here is derived from an EMBL/GenBank/DDBJ whole genome shotgun (WGS) entry which is preliminary data.</text>
</comment>
<reference evidence="1 2" key="1">
    <citation type="submission" date="2019-09" db="EMBL/GenBank/DDBJ databases">
        <authorList>
            <person name="Kritzky A."/>
            <person name="Schelkanova E.Y."/>
            <person name="Alkhova Z.V."/>
            <person name="Smirnova N.I."/>
        </authorList>
    </citation>
    <scope>NUCLEOTIDE SEQUENCE [LARGE SCALE GENOMIC DNA]</scope>
    <source>
        <strain evidence="1 2">M1526</strain>
    </source>
</reference>
<dbReference type="InterPro" id="IPR020285">
    <property type="entry name" value="Gp17"/>
</dbReference>
<gene>
    <name evidence="1" type="ORF">F0M16_20870</name>
</gene>
<proteinExistence type="predicted"/>
<dbReference type="AlphaFoldDB" id="A0A5Q6PD34"/>
<evidence type="ECO:0000313" key="1">
    <source>
        <dbReference type="EMBL" id="KAA1252788.1"/>
    </source>
</evidence>